<protein>
    <recommendedName>
        <fullName evidence="2">Reverse transcriptase domain-containing protein</fullName>
    </recommendedName>
</protein>
<dbReference type="Pfam" id="PF00078">
    <property type="entry name" value="RVT_1"/>
    <property type="match status" value="1"/>
</dbReference>
<dbReference type="EMBL" id="PGCJ01000553">
    <property type="protein sequence ID" value="PLW26279.1"/>
    <property type="molecule type" value="Genomic_DNA"/>
</dbReference>
<accession>A0A2N5TL97</accession>
<dbReference type="InterPro" id="IPR000477">
    <property type="entry name" value="RT_dom"/>
</dbReference>
<dbReference type="GO" id="GO:0003824">
    <property type="term" value="F:catalytic activity"/>
    <property type="evidence" value="ECO:0007669"/>
    <property type="project" value="InterPro"/>
</dbReference>
<feature type="compositionally biased region" description="Basic and acidic residues" evidence="1">
    <location>
        <begin position="79"/>
        <end position="99"/>
    </location>
</feature>
<gene>
    <name evidence="3" type="ORF">PCANC_26483</name>
</gene>
<dbReference type="SUPFAM" id="SSF56219">
    <property type="entry name" value="DNase I-like"/>
    <property type="match status" value="1"/>
</dbReference>
<name>A0A2N5TL97_9BASI</name>
<evidence type="ECO:0000256" key="1">
    <source>
        <dbReference type="SAM" id="MobiDB-lite"/>
    </source>
</evidence>
<keyword evidence="4" id="KW-1185">Reference proteome</keyword>
<evidence type="ECO:0000313" key="4">
    <source>
        <dbReference type="Proteomes" id="UP000235388"/>
    </source>
</evidence>
<dbReference type="PANTHER" id="PTHR19446">
    <property type="entry name" value="REVERSE TRANSCRIPTASES"/>
    <property type="match status" value="1"/>
</dbReference>
<dbReference type="STRING" id="200324.A0A2N5TL97"/>
<dbReference type="Proteomes" id="UP000235388">
    <property type="component" value="Unassembled WGS sequence"/>
</dbReference>
<dbReference type="OrthoDB" id="2506499at2759"/>
<comment type="caution">
    <text evidence="3">The sequence shown here is derived from an EMBL/GenBank/DDBJ whole genome shotgun (WGS) entry which is preliminary data.</text>
</comment>
<dbReference type="PROSITE" id="PS50878">
    <property type="entry name" value="RT_POL"/>
    <property type="match status" value="1"/>
</dbReference>
<dbReference type="CDD" id="cd01650">
    <property type="entry name" value="RT_nLTR_like"/>
    <property type="match status" value="1"/>
</dbReference>
<feature type="region of interest" description="Disordered" evidence="1">
    <location>
        <begin position="1"/>
        <end position="23"/>
    </location>
</feature>
<proteinExistence type="predicted"/>
<reference evidence="3 4" key="1">
    <citation type="submission" date="2017-11" db="EMBL/GenBank/DDBJ databases">
        <title>De novo assembly and phasing of dikaryotic genomes from two isolates of Puccinia coronata f. sp. avenae, the causal agent of oat crown rust.</title>
        <authorList>
            <person name="Miller M.E."/>
            <person name="Zhang Y."/>
            <person name="Omidvar V."/>
            <person name="Sperschneider J."/>
            <person name="Schwessinger B."/>
            <person name="Raley C."/>
            <person name="Palmer J.M."/>
            <person name="Garnica D."/>
            <person name="Upadhyaya N."/>
            <person name="Rathjen J."/>
            <person name="Taylor J.M."/>
            <person name="Park R.F."/>
            <person name="Dodds P.N."/>
            <person name="Hirsch C.D."/>
            <person name="Kianian S.F."/>
            <person name="Figueroa M."/>
        </authorList>
    </citation>
    <scope>NUCLEOTIDE SEQUENCE [LARGE SCALE GENOMIC DNA]</scope>
    <source>
        <strain evidence="3">12NC29</strain>
    </source>
</reference>
<dbReference type="InterPro" id="IPR043502">
    <property type="entry name" value="DNA/RNA_pol_sf"/>
</dbReference>
<dbReference type="Gene3D" id="3.60.10.10">
    <property type="entry name" value="Endonuclease/exonuclease/phosphatase"/>
    <property type="match status" value="1"/>
</dbReference>
<feature type="compositionally biased region" description="Low complexity" evidence="1">
    <location>
        <begin position="1"/>
        <end position="17"/>
    </location>
</feature>
<evidence type="ECO:0000259" key="2">
    <source>
        <dbReference type="PROSITE" id="PS50878"/>
    </source>
</evidence>
<evidence type="ECO:0000313" key="3">
    <source>
        <dbReference type="EMBL" id="PLW26279.1"/>
    </source>
</evidence>
<sequence length="1572" mass="177188">MTAHLSISIGPSSPSPSYQTGSGARLQLGAHNQARGLERRNSAFEAFRGLRNQEPPVDPTCITTMTDTITGTNVPLLSRRGEEEKDCFSQHTSRPDHLRPPTHSVSPPPDTTTLSNPANVAGCTRFLLTNVGSISIPMMWQALKNALSHHPSSFRGIVKVKPTLQPNRRRRFDLWVKNEVAAGLQRALKLHHQGRKHLTSVLKANQLPWRQLITNMMLPRYRLCRWKSYRDRALTKSPQKPPIPPTTLRSFLTWNINGIGSKLPMLKEILKQECVSVAGIQEHVRDVTQYAPGIPNYVLFDRPKEAGFRGHCLYVHSSLNAHEVITDNRHLIYAKIFGLTGAKPWHVLLVYMPSGNLRRTDRAAVWEHLRQLLEGLDPTANVTLMGDFNQDTETISRILERGSLSHLHLQISKDPSADHTHRIRHTPGRYIDHFINSPEVLGLVTHPRVDNTTTDISDHWPVFLPHTKTLTKTPPTRKVWNQKLLSGHGINLALSHKWDCLKTEEITSQQELDEAAALWVTTLNQTGEELHLLAIPRERQQLSFDRTTLNAINKSKLARKAYLLAQQTGDLPLTLRKRGHLDAAANRAKLAIKKFAQKTKLLKAQRLNSLLVENEAADFHKIIQQAQSKNTGAQGIEPCFNSSNRLATTTSDILQARAEYSATLAADPTTISRDPNMWTHLTPAPPPQEPLHISRIVTEGSDTQGVLPIASPLQTGLDADALLMAIRQMKRNAAPGKSGLLTMHLKKFLEIECQLQTSESWATTAETNEYGNHSYPKPLDYSTVALPRWDLPRFSLKTPPLHHLLQILRACIKLKTQPAIWNEEILITLPKPGQDSRYLKNTRGITLSCTEGKLLLTILARDIADKLELTGFFTSAQAGFRQGQEAMAHVISLHEILKRRRNANLTTYALYIDFKKAFDRVPHEGMWARLLNIGIHPDMVELIRQGYNNSTIQCRLGDQLSDPFTREIGTRQGCPLSPLLFIIYVNDILDSVTNGIRVPGLPQPAKGLLFADDTLIFADNPAMIQTICNNLDQYCTNWHFAIGHDKCGVVRYDPPADDQPTDNTVYCLQEGTVQTLDTYKYLGCWAPNKMGKDDPYPIETEHAKSLARKAEKAMFMSLPLLYDKDIHLLSKTRVIQSYIMASGTYGAEWIGMFQKRTRTIQTVLDRATRICFGLKENNKNLNTLLLSLETGVTPLSIHCALQRIRLWHKGPELRTDLNELIHYPPPGKGGTWTSNTQTNINRLNNQCAIARDSTDGATNHSLTWITRMRNTRHLLHPKHPLPLYPREQISERQRKHQAQLETSYAVLLEKEIRRESKRSQSVARYDLYEFGLTTHFVTTSLHSPTLTRGIHYLCMLRMNALPILSRRIQALNAQHLTHNLTPNKCPCCGGNILDSGKEEWTHLLLSCPYFHDLRTKTIGGTLLFLIEALWDVPMSLDDEHIFVLLLGGLLRSEPLPHPLEITGVEEHLYYSEKLTRWVNGYGHLPHIYPYGFGEHGYAPTARFLQEAVPQYEQHLYDPNLSQTGTTTCSPVSFDTSIPVIPGPITIGTDLYTLDQLTARPYGMPQPPLQGVG</sequence>
<dbReference type="Pfam" id="PF03372">
    <property type="entry name" value="Exo_endo_phos"/>
    <property type="match status" value="1"/>
</dbReference>
<feature type="domain" description="Reverse transcriptase" evidence="2">
    <location>
        <begin position="810"/>
        <end position="1086"/>
    </location>
</feature>
<dbReference type="SUPFAM" id="SSF56672">
    <property type="entry name" value="DNA/RNA polymerases"/>
    <property type="match status" value="1"/>
</dbReference>
<feature type="region of interest" description="Disordered" evidence="1">
    <location>
        <begin position="79"/>
        <end position="117"/>
    </location>
</feature>
<dbReference type="InterPro" id="IPR036691">
    <property type="entry name" value="Endo/exonu/phosph_ase_sf"/>
</dbReference>
<organism evidence="3 4">
    <name type="scientific">Puccinia coronata f. sp. avenae</name>
    <dbReference type="NCBI Taxonomy" id="200324"/>
    <lineage>
        <taxon>Eukaryota</taxon>
        <taxon>Fungi</taxon>
        <taxon>Dikarya</taxon>
        <taxon>Basidiomycota</taxon>
        <taxon>Pucciniomycotina</taxon>
        <taxon>Pucciniomycetes</taxon>
        <taxon>Pucciniales</taxon>
        <taxon>Pucciniaceae</taxon>
        <taxon>Puccinia</taxon>
    </lineage>
</organism>
<dbReference type="InterPro" id="IPR005135">
    <property type="entry name" value="Endo/exonuclease/phosphatase"/>
</dbReference>